<dbReference type="RefSeq" id="WP_072660421.1">
    <property type="nucleotide sequence ID" value="NZ_BDFD01000021.1"/>
</dbReference>
<evidence type="ECO:0000256" key="2">
    <source>
        <dbReference type="ARBA" id="ARBA00022448"/>
    </source>
</evidence>
<evidence type="ECO:0000313" key="8">
    <source>
        <dbReference type="Proteomes" id="UP000231632"/>
    </source>
</evidence>
<comment type="similarity">
    <text evidence="6">Belongs to the truncated hemoglobin family. Group II subfamily.</text>
</comment>
<reference evidence="7 8" key="1">
    <citation type="journal article" date="2017" name="Arch. Microbiol.">
        <title>Mariprofundus micogutta sp. nov., a novel iron-oxidizing zetaproteobacterium isolated from a deep-sea hydrothermal field at the Bayonnaise knoll of the Izu-Ogasawara arc, and a description of Mariprofundales ord. nov. and Zetaproteobacteria classis nov.</title>
        <authorList>
            <person name="Makita H."/>
            <person name="Tanaka E."/>
            <person name="Mitsunobu S."/>
            <person name="Miyazaki M."/>
            <person name="Nunoura T."/>
            <person name="Uematsu K."/>
            <person name="Takaki Y."/>
            <person name="Nishi S."/>
            <person name="Shimamura S."/>
            <person name="Takai K."/>
        </authorList>
    </citation>
    <scope>NUCLEOTIDE SEQUENCE [LARGE SCALE GENOMIC DNA]</scope>
    <source>
        <strain evidence="7 8">ET2</strain>
    </source>
</reference>
<evidence type="ECO:0000256" key="3">
    <source>
        <dbReference type="ARBA" id="ARBA00022617"/>
    </source>
</evidence>
<keyword evidence="3" id="KW-0349">Heme</keyword>
<dbReference type="Pfam" id="PF01152">
    <property type="entry name" value="Bac_globin"/>
    <property type="match status" value="1"/>
</dbReference>
<dbReference type="InterPro" id="IPR001486">
    <property type="entry name" value="Hemoglobin_trunc"/>
</dbReference>
<dbReference type="GO" id="GO:0020037">
    <property type="term" value="F:heme binding"/>
    <property type="evidence" value="ECO:0007669"/>
    <property type="project" value="InterPro"/>
</dbReference>
<dbReference type="SUPFAM" id="SSF46458">
    <property type="entry name" value="Globin-like"/>
    <property type="match status" value="1"/>
</dbReference>
<dbReference type="STRING" id="1921010.MMIC_P2095"/>
<evidence type="ECO:0000256" key="1">
    <source>
        <dbReference type="ARBA" id="ARBA00001971"/>
    </source>
</evidence>
<dbReference type="InterPro" id="IPR012292">
    <property type="entry name" value="Globin/Proto"/>
</dbReference>
<dbReference type="GO" id="GO:0046872">
    <property type="term" value="F:metal ion binding"/>
    <property type="evidence" value="ECO:0007669"/>
    <property type="project" value="UniProtKB-KW"/>
</dbReference>
<dbReference type="PANTHER" id="PTHR47366:SF1">
    <property type="entry name" value="TWO-ON-TWO HEMOGLOBIN-3"/>
    <property type="match status" value="1"/>
</dbReference>
<organism evidence="7 8">
    <name type="scientific">Mariprofundus micogutta</name>
    <dbReference type="NCBI Taxonomy" id="1921010"/>
    <lineage>
        <taxon>Bacteria</taxon>
        <taxon>Pseudomonadati</taxon>
        <taxon>Pseudomonadota</taxon>
        <taxon>Candidatius Mariprofundia</taxon>
        <taxon>Mariprofundales</taxon>
        <taxon>Mariprofundaceae</taxon>
        <taxon>Mariprofundus</taxon>
    </lineage>
</organism>
<keyword evidence="4" id="KW-0479">Metal-binding</keyword>
<dbReference type="OrthoDB" id="5294270at2"/>
<dbReference type="InterPro" id="IPR019795">
    <property type="entry name" value="Globin_bac-like_CS"/>
</dbReference>
<sequence length="132" mass="15608">MQIQSDSRTYYVRIGGEEPLRRLVQHFYHFMDELPETGTIRRMHAHDLKSAENKLFMFLSGWMGGPSLYIEKFGHPRLRMRHMPFSIGESERDQWMLCMRRALDEVVTDKSLSDELYAALYGVADFMRNQAE</sequence>
<dbReference type="GO" id="GO:0005344">
    <property type="term" value="F:oxygen carrier activity"/>
    <property type="evidence" value="ECO:0007669"/>
    <property type="project" value="InterPro"/>
</dbReference>
<dbReference type="PANTHER" id="PTHR47366">
    <property type="entry name" value="TWO-ON-TWO HEMOGLOBIN-3"/>
    <property type="match status" value="1"/>
</dbReference>
<dbReference type="PROSITE" id="PS01213">
    <property type="entry name" value="GLOBIN_FAM_2"/>
    <property type="match status" value="1"/>
</dbReference>
<keyword evidence="8" id="KW-1185">Reference proteome</keyword>
<gene>
    <name evidence="7" type="ORF">MMIC_P2095</name>
</gene>
<dbReference type="AlphaFoldDB" id="A0A1L8CQB3"/>
<comment type="caution">
    <text evidence="7">The sequence shown here is derived from an EMBL/GenBank/DDBJ whole genome shotgun (WGS) entry which is preliminary data.</text>
</comment>
<keyword evidence="2" id="KW-0813">Transport</keyword>
<dbReference type="Gene3D" id="1.10.490.10">
    <property type="entry name" value="Globins"/>
    <property type="match status" value="1"/>
</dbReference>
<accession>A0A1L8CQB3</accession>
<dbReference type="GO" id="GO:0019825">
    <property type="term" value="F:oxygen binding"/>
    <property type="evidence" value="ECO:0007669"/>
    <property type="project" value="InterPro"/>
</dbReference>
<dbReference type="Proteomes" id="UP000231632">
    <property type="component" value="Unassembled WGS sequence"/>
</dbReference>
<name>A0A1L8CQB3_9PROT</name>
<evidence type="ECO:0000313" key="7">
    <source>
        <dbReference type="EMBL" id="GAV21115.1"/>
    </source>
</evidence>
<dbReference type="CDD" id="cd14773">
    <property type="entry name" value="TrHb2_PhHbO-like_O"/>
    <property type="match status" value="1"/>
</dbReference>
<evidence type="ECO:0000256" key="5">
    <source>
        <dbReference type="ARBA" id="ARBA00023004"/>
    </source>
</evidence>
<evidence type="ECO:0000256" key="4">
    <source>
        <dbReference type="ARBA" id="ARBA00022723"/>
    </source>
</evidence>
<proteinExistence type="inferred from homology"/>
<dbReference type="InterPro" id="IPR009050">
    <property type="entry name" value="Globin-like_sf"/>
</dbReference>
<comment type="cofactor">
    <cofactor evidence="1">
        <name>heme</name>
        <dbReference type="ChEBI" id="CHEBI:30413"/>
    </cofactor>
</comment>
<protein>
    <submittedName>
        <fullName evidence="7">Hemoglobin</fullName>
    </submittedName>
</protein>
<evidence type="ECO:0000256" key="6">
    <source>
        <dbReference type="ARBA" id="ARBA00034496"/>
    </source>
</evidence>
<dbReference type="EMBL" id="BDFD01000021">
    <property type="protein sequence ID" value="GAV21115.1"/>
    <property type="molecule type" value="Genomic_DNA"/>
</dbReference>
<dbReference type="InterPro" id="IPR044203">
    <property type="entry name" value="GlbO/GLB3-like"/>
</dbReference>
<keyword evidence="5" id="KW-0408">Iron</keyword>